<dbReference type="EMBL" id="CM007372">
    <property type="protein sequence ID" value="OIW00847.1"/>
    <property type="molecule type" value="Genomic_DNA"/>
</dbReference>
<reference evidence="1 2" key="1">
    <citation type="journal article" date="2017" name="Plant Biotechnol. J.">
        <title>A comprehensive draft genome sequence for lupin (Lupinus angustifolius), an emerging health food: insights into plant-microbe interactions and legume evolution.</title>
        <authorList>
            <person name="Hane J.K."/>
            <person name="Ming Y."/>
            <person name="Kamphuis L.G."/>
            <person name="Nelson M.N."/>
            <person name="Garg G."/>
            <person name="Atkins C.A."/>
            <person name="Bayer P.E."/>
            <person name="Bravo A."/>
            <person name="Bringans S."/>
            <person name="Cannon S."/>
            <person name="Edwards D."/>
            <person name="Foley R."/>
            <person name="Gao L.L."/>
            <person name="Harrison M.J."/>
            <person name="Huang W."/>
            <person name="Hurgobin B."/>
            <person name="Li S."/>
            <person name="Liu C.W."/>
            <person name="McGrath A."/>
            <person name="Morahan G."/>
            <person name="Murray J."/>
            <person name="Weller J."/>
            <person name="Jian J."/>
            <person name="Singh K.B."/>
        </authorList>
    </citation>
    <scope>NUCLEOTIDE SEQUENCE [LARGE SCALE GENOMIC DNA]</scope>
    <source>
        <strain evidence="2">cv. Tanjil</strain>
        <tissue evidence="1">Whole plant</tissue>
    </source>
</reference>
<gene>
    <name evidence="1" type="ORF">TanjilG_12251</name>
</gene>
<name>A0A1J7GK48_LUPAN</name>
<dbReference type="AlphaFoldDB" id="A0A1J7GK48"/>
<dbReference type="Gramene" id="OIW00847">
    <property type="protein sequence ID" value="OIW00847"/>
    <property type="gene ID" value="TanjilG_12251"/>
</dbReference>
<protein>
    <submittedName>
        <fullName evidence="1">Uncharacterized protein</fullName>
    </submittedName>
</protein>
<keyword evidence="2" id="KW-1185">Reference proteome</keyword>
<sequence length="88" mass="9993">MVLVHRGVCKEWGIGLEPPNLGGQTRDRDYRWDAAWPREAASPRLRQLERFLVCLRRSLWLFSMVVMEDKDGCSSFAALVKASKASGL</sequence>
<proteinExistence type="predicted"/>
<evidence type="ECO:0000313" key="2">
    <source>
        <dbReference type="Proteomes" id="UP000188354"/>
    </source>
</evidence>
<evidence type="ECO:0000313" key="1">
    <source>
        <dbReference type="EMBL" id="OIW00847.1"/>
    </source>
</evidence>
<organism evidence="1 2">
    <name type="scientific">Lupinus angustifolius</name>
    <name type="common">Narrow-leaved blue lupine</name>
    <dbReference type="NCBI Taxonomy" id="3871"/>
    <lineage>
        <taxon>Eukaryota</taxon>
        <taxon>Viridiplantae</taxon>
        <taxon>Streptophyta</taxon>
        <taxon>Embryophyta</taxon>
        <taxon>Tracheophyta</taxon>
        <taxon>Spermatophyta</taxon>
        <taxon>Magnoliopsida</taxon>
        <taxon>eudicotyledons</taxon>
        <taxon>Gunneridae</taxon>
        <taxon>Pentapetalae</taxon>
        <taxon>rosids</taxon>
        <taxon>fabids</taxon>
        <taxon>Fabales</taxon>
        <taxon>Fabaceae</taxon>
        <taxon>Papilionoideae</taxon>
        <taxon>50 kb inversion clade</taxon>
        <taxon>genistoids sensu lato</taxon>
        <taxon>core genistoids</taxon>
        <taxon>Genisteae</taxon>
        <taxon>Lupinus</taxon>
    </lineage>
</organism>
<dbReference type="Proteomes" id="UP000188354">
    <property type="component" value="Chromosome LG12"/>
</dbReference>
<accession>A0A1J7GK48</accession>